<evidence type="ECO:0000313" key="2">
    <source>
        <dbReference type="EMBL" id="PNW84460.1"/>
    </source>
</evidence>
<evidence type="ECO:0000256" key="1">
    <source>
        <dbReference type="SAM" id="MobiDB-lite"/>
    </source>
</evidence>
<evidence type="ECO:0000313" key="3">
    <source>
        <dbReference type="Proteomes" id="UP000006906"/>
    </source>
</evidence>
<proteinExistence type="predicted"/>
<dbReference type="InParanoid" id="A0A2K3DV86"/>
<organism evidence="2 3">
    <name type="scientific">Chlamydomonas reinhardtii</name>
    <name type="common">Chlamydomonas smithii</name>
    <dbReference type="NCBI Taxonomy" id="3055"/>
    <lineage>
        <taxon>Eukaryota</taxon>
        <taxon>Viridiplantae</taxon>
        <taxon>Chlorophyta</taxon>
        <taxon>core chlorophytes</taxon>
        <taxon>Chlorophyceae</taxon>
        <taxon>CS clade</taxon>
        <taxon>Chlamydomonadales</taxon>
        <taxon>Chlamydomonadaceae</taxon>
        <taxon>Chlamydomonas</taxon>
    </lineage>
</organism>
<feature type="region of interest" description="Disordered" evidence="1">
    <location>
        <begin position="34"/>
        <end position="75"/>
    </location>
</feature>
<feature type="compositionally biased region" description="Basic residues" evidence="1">
    <location>
        <begin position="56"/>
        <end position="75"/>
    </location>
</feature>
<dbReference type="Proteomes" id="UP000006906">
    <property type="component" value="Chromosome 3"/>
</dbReference>
<sequence length="75" mass="8130">MQNGYLGLTGNRRGLWKPGRAPLNHHIAKAGLADGWPAGARRAGHTDTDHATPTWKHQRHRRPSAHVGKGGKGRA</sequence>
<name>A0A2K3DV86_CHLRE</name>
<dbReference type="RefSeq" id="XP_042925546.1">
    <property type="nucleotide sequence ID" value="XM_043060417.1"/>
</dbReference>
<dbReference type="GeneID" id="66052680"/>
<reference evidence="2 3" key="1">
    <citation type="journal article" date="2007" name="Science">
        <title>The Chlamydomonas genome reveals the evolution of key animal and plant functions.</title>
        <authorList>
            <person name="Merchant S.S."/>
            <person name="Prochnik S.E."/>
            <person name="Vallon O."/>
            <person name="Harris E.H."/>
            <person name="Karpowicz S.J."/>
            <person name="Witman G.B."/>
            <person name="Terry A."/>
            <person name="Salamov A."/>
            <person name="Fritz-Laylin L.K."/>
            <person name="Marechal-Drouard L."/>
            <person name="Marshall W.F."/>
            <person name="Qu L.H."/>
            <person name="Nelson D.R."/>
            <person name="Sanderfoot A.A."/>
            <person name="Spalding M.H."/>
            <person name="Kapitonov V.V."/>
            <person name="Ren Q."/>
            <person name="Ferris P."/>
            <person name="Lindquist E."/>
            <person name="Shapiro H."/>
            <person name="Lucas S.M."/>
            <person name="Grimwood J."/>
            <person name="Schmutz J."/>
            <person name="Cardol P."/>
            <person name="Cerutti H."/>
            <person name="Chanfreau G."/>
            <person name="Chen C.L."/>
            <person name="Cognat V."/>
            <person name="Croft M.T."/>
            <person name="Dent R."/>
            <person name="Dutcher S."/>
            <person name="Fernandez E."/>
            <person name="Fukuzawa H."/>
            <person name="Gonzalez-Ballester D."/>
            <person name="Gonzalez-Halphen D."/>
            <person name="Hallmann A."/>
            <person name="Hanikenne M."/>
            <person name="Hippler M."/>
            <person name="Inwood W."/>
            <person name="Jabbari K."/>
            <person name="Kalanon M."/>
            <person name="Kuras R."/>
            <person name="Lefebvre P.A."/>
            <person name="Lemaire S.D."/>
            <person name="Lobanov A.V."/>
            <person name="Lohr M."/>
            <person name="Manuell A."/>
            <person name="Meier I."/>
            <person name="Mets L."/>
            <person name="Mittag M."/>
            <person name="Mittelmeier T."/>
            <person name="Moroney J.V."/>
            <person name="Moseley J."/>
            <person name="Napoli C."/>
            <person name="Nedelcu A.M."/>
            <person name="Niyogi K."/>
            <person name="Novoselov S.V."/>
            <person name="Paulsen I.T."/>
            <person name="Pazour G."/>
            <person name="Purton S."/>
            <person name="Ral J.P."/>
            <person name="Riano-Pachon D.M."/>
            <person name="Riekhof W."/>
            <person name="Rymarquis L."/>
            <person name="Schroda M."/>
            <person name="Stern D."/>
            <person name="Umen J."/>
            <person name="Willows R."/>
            <person name="Wilson N."/>
            <person name="Zimmer S.L."/>
            <person name="Allmer J."/>
            <person name="Balk J."/>
            <person name="Bisova K."/>
            <person name="Chen C.J."/>
            <person name="Elias M."/>
            <person name="Gendler K."/>
            <person name="Hauser C."/>
            <person name="Lamb M.R."/>
            <person name="Ledford H."/>
            <person name="Long J.C."/>
            <person name="Minagawa J."/>
            <person name="Page M.D."/>
            <person name="Pan J."/>
            <person name="Pootakham W."/>
            <person name="Roje S."/>
            <person name="Rose A."/>
            <person name="Stahlberg E."/>
            <person name="Terauchi A.M."/>
            <person name="Yang P."/>
            <person name="Ball S."/>
            <person name="Bowler C."/>
            <person name="Dieckmann C.L."/>
            <person name="Gladyshev V.N."/>
            <person name="Green P."/>
            <person name="Jorgensen R."/>
            <person name="Mayfield S."/>
            <person name="Mueller-Roeber B."/>
            <person name="Rajamani S."/>
            <person name="Sayre R.T."/>
            <person name="Brokstein P."/>
            <person name="Dubchak I."/>
            <person name="Goodstein D."/>
            <person name="Hornick L."/>
            <person name="Huang Y.W."/>
            <person name="Jhaveri J."/>
            <person name="Luo Y."/>
            <person name="Martinez D."/>
            <person name="Ngau W.C."/>
            <person name="Otillar B."/>
            <person name="Poliakov A."/>
            <person name="Porter A."/>
            <person name="Szajkowski L."/>
            <person name="Werner G."/>
            <person name="Zhou K."/>
            <person name="Grigoriev I.V."/>
            <person name="Rokhsar D.S."/>
            <person name="Grossman A.R."/>
        </authorList>
    </citation>
    <scope>NUCLEOTIDE SEQUENCE [LARGE SCALE GENOMIC DNA]</scope>
    <source>
        <strain evidence="3">CC-503</strain>
    </source>
</reference>
<gene>
    <name evidence="2" type="ORF">CHLRE_03g145327v5</name>
</gene>
<keyword evidence="3" id="KW-1185">Reference proteome</keyword>
<dbReference type="EMBL" id="CM008964">
    <property type="protein sequence ID" value="PNW84460.1"/>
    <property type="molecule type" value="Genomic_DNA"/>
</dbReference>
<dbReference type="Gramene" id="PNW84460">
    <property type="protein sequence ID" value="PNW84460"/>
    <property type="gene ID" value="CHLRE_03g145327v5"/>
</dbReference>
<dbReference type="KEGG" id="cre:CHLRE_03g145327v5"/>
<protein>
    <submittedName>
        <fullName evidence="2">Uncharacterized protein</fullName>
    </submittedName>
</protein>
<accession>A0A2K3DV86</accession>
<dbReference type="AlphaFoldDB" id="A0A2K3DV86"/>